<evidence type="ECO:0000256" key="5">
    <source>
        <dbReference type="ARBA" id="ARBA00023136"/>
    </source>
</evidence>
<dbReference type="NCBIfam" id="TIGR04056">
    <property type="entry name" value="OMP_RagA_SusC"/>
    <property type="match status" value="1"/>
</dbReference>
<dbReference type="SUPFAM" id="SSF56935">
    <property type="entry name" value="Porins"/>
    <property type="match status" value="1"/>
</dbReference>
<dbReference type="Gene3D" id="2.170.130.10">
    <property type="entry name" value="TonB-dependent receptor, plug domain"/>
    <property type="match status" value="1"/>
</dbReference>
<dbReference type="Gene3D" id="2.60.40.1120">
    <property type="entry name" value="Carboxypeptidase-like, regulatory domain"/>
    <property type="match status" value="1"/>
</dbReference>
<evidence type="ECO:0000313" key="9">
    <source>
        <dbReference type="EMBL" id="TWI92324.1"/>
    </source>
</evidence>
<keyword evidence="2 7" id="KW-0813">Transport</keyword>
<accession>A0A562TGF7</accession>
<dbReference type="InterPro" id="IPR036942">
    <property type="entry name" value="Beta-barrel_TonB_sf"/>
</dbReference>
<protein>
    <submittedName>
        <fullName evidence="9">TonB-linked SusC/RagA family outer membrane protein</fullName>
    </submittedName>
</protein>
<dbReference type="Proteomes" id="UP000316778">
    <property type="component" value="Unassembled WGS sequence"/>
</dbReference>
<evidence type="ECO:0000256" key="4">
    <source>
        <dbReference type="ARBA" id="ARBA00022692"/>
    </source>
</evidence>
<dbReference type="EMBL" id="VLLG01000002">
    <property type="protein sequence ID" value="TWI92324.1"/>
    <property type="molecule type" value="Genomic_DNA"/>
</dbReference>
<keyword evidence="10" id="KW-1185">Reference proteome</keyword>
<dbReference type="InterPro" id="IPR008969">
    <property type="entry name" value="CarboxyPept-like_regulatory"/>
</dbReference>
<name>A0A562TGF7_CHIJA</name>
<dbReference type="GO" id="GO:0009279">
    <property type="term" value="C:cell outer membrane"/>
    <property type="evidence" value="ECO:0007669"/>
    <property type="project" value="UniProtKB-SubCell"/>
</dbReference>
<proteinExistence type="inferred from homology"/>
<dbReference type="InterPro" id="IPR037066">
    <property type="entry name" value="Plug_dom_sf"/>
</dbReference>
<keyword evidence="6 7" id="KW-0998">Cell outer membrane</keyword>
<evidence type="ECO:0000256" key="3">
    <source>
        <dbReference type="ARBA" id="ARBA00022452"/>
    </source>
</evidence>
<dbReference type="InterPro" id="IPR039426">
    <property type="entry name" value="TonB-dep_rcpt-like"/>
</dbReference>
<dbReference type="InterPro" id="IPR023996">
    <property type="entry name" value="TonB-dep_OMP_SusC/RagA"/>
</dbReference>
<evidence type="ECO:0000256" key="2">
    <source>
        <dbReference type="ARBA" id="ARBA00022448"/>
    </source>
</evidence>
<keyword evidence="5 7" id="KW-0472">Membrane</keyword>
<dbReference type="Pfam" id="PF07715">
    <property type="entry name" value="Plug"/>
    <property type="match status" value="1"/>
</dbReference>
<sequence>MKLQLPLFGLRSAAPPYALMADLPDCITVPSRKQPTKTVRTGFLLLWGILSVFIPGANTFAQTGKISGTVLSQQAATPIPGASVMVKNTNRFTIADETGKFSIAASTGDVLVVTMIGYLRKEVVVGANSAIQISLAESVAQLEDVVVIGYGKTKRKDVTGAISSVTGDELRKTQPVTLDQALQGKVPGLVAQQISGQPGGAVSVQIRGLSSFGGSAPMYVIDGVIIGGTATLGTGVNPLAGLNPAEIESIDVLKDASATAIYGSQATNGVIVITTRRGQVAPPSITYDMYAGYQQIPKKLPVMNLREYAAFINERNTGLGWGFDTRPEFVNPSYLGEGTDWQKELFRNAPMYNHTLSVNGGDTRTQYLLSGSYFKQEGIALGSDFRRISLRLNLDNKTTNWLKIGTSLQLVNIKENVNSTSSNVINTALSQTPDIAVKNEDGSWGGAYNPNGWVNSTVNPYAIALINKDQVKRNQLFGNAYAEIFFTKDLTLRNEATMTYSMATEDRFNPSYTFGLVKNNNNSASYNFSETVFTTIRNFLTYSHLFKNKYNANVLLGHEAQLNTNESSTAGRTNFPSNNVQVISSGDPTTATNAGTKGQSAQESYFGRINLGINDKYLFTANVRADGSSKFAPENRWVTTYSGAFAWKLNNEKLLQPVKAINELKLRLGYGLTNNQNIRDYAYTSTLGTVATGLTGIAQLTLNVGNPYVQWEKTKYANIGLDGTLFNWRLNFSVDFYNRRTDGLVMQIPLPLYSGTAIGWAPGSLDAPYVNIGSVNNKGFDFRISATNIKSKNFTWKTDVTVSRNINEVLKLNTDGASLDRQYSKTVVGRSIGEFYGYVIDGGVFATKEDFKTHALPTKNGVPLPVGAAGGSIWYGDLKFKDFNGDGVINEHDQTFLGSPIPKYQLGLNNTFSYKNFDLNLFFTANIGNKVFNQLRVNGEYPGTSFGYLRSLMNYAKLTLIDPNGSATDIDNVQVTNPDTRIVGIRNDNTNDNNRNSDKFVENGSFLRCKTISLGYALPEKLIARANIKYLRVYFNVSNAFIITNYKGMDPEIGSWDPLTAGVDGGYYPQPRVFTLGANIKLGK</sequence>
<dbReference type="InterPro" id="IPR012910">
    <property type="entry name" value="Plug_dom"/>
</dbReference>
<comment type="caution">
    <text evidence="9">The sequence shown here is derived from an EMBL/GenBank/DDBJ whole genome shotgun (WGS) entry which is preliminary data.</text>
</comment>
<feature type="domain" description="TonB-dependent receptor plug" evidence="8">
    <location>
        <begin position="155"/>
        <end position="270"/>
    </location>
</feature>
<gene>
    <name evidence="9" type="ORF">LX66_1709</name>
</gene>
<dbReference type="Pfam" id="PF13715">
    <property type="entry name" value="CarbopepD_reg_2"/>
    <property type="match status" value="1"/>
</dbReference>
<organism evidence="9 10">
    <name type="scientific">Chitinophaga japonensis</name>
    <name type="common">Flexibacter japonensis</name>
    <dbReference type="NCBI Taxonomy" id="104662"/>
    <lineage>
        <taxon>Bacteria</taxon>
        <taxon>Pseudomonadati</taxon>
        <taxon>Bacteroidota</taxon>
        <taxon>Chitinophagia</taxon>
        <taxon>Chitinophagales</taxon>
        <taxon>Chitinophagaceae</taxon>
        <taxon>Chitinophaga</taxon>
    </lineage>
</organism>
<dbReference type="SUPFAM" id="SSF49464">
    <property type="entry name" value="Carboxypeptidase regulatory domain-like"/>
    <property type="match status" value="1"/>
</dbReference>
<evidence type="ECO:0000313" key="10">
    <source>
        <dbReference type="Proteomes" id="UP000316778"/>
    </source>
</evidence>
<evidence type="ECO:0000256" key="7">
    <source>
        <dbReference type="PROSITE-ProRule" id="PRU01360"/>
    </source>
</evidence>
<evidence type="ECO:0000259" key="8">
    <source>
        <dbReference type="Pfam" id="PF07715"/>
    </source>
</evidence>
<dbReference type="InterPro" id="IPR023997">
    <property type="entry name" value="TonB-dep_OMP_SusC/RagA_CS"/>
</dbReference>
<reference evidence="9 10" key="1">
    <citation type="journal article" date="2013" name="Stand. Genomic Sci.">
        <title>Genomic Encyclopedia of Type Strains, Phase I: The one thousand microbial genomes (KMG-I) project.</title>
        <authorList>
            <person name="Kyrpides N.C."/>
            <person name="Woyke T."/>
            <person name="Eisen J.A."/>
            <person name="Garrity G."/>
            <person name="Lilburn T.G."/>
            <person name="Beck B.J."/>
            <person name="Whitman W.B."/>
            <person name="Hugenholtz P."/>
            <person name="Klenk H.P."/>
        </authorList>
    </citation>
    <scope>NUCLEOTIDE SEQUENCE [LARGE SCALE GENOMIC DNA]</scope>
    <source>
        <strain evidence="9 10">DSM 13484</strain>
    </source>
</reference>
<keyword evidence="3 7" id="KW-1134">Transmembrane beta strand</keyword>
<keyword evidence="4 7" id="KW-0812">Transmembrane</keyword>
<dbReference type="PROSITE" id="PS52016">
    <property type="entry name" value="TONB_DEPENDENT_REC_3"/>
    <property type="match status" value="1"/>
</dbReference>
<evidence type="ECO:0000256" key="1">
    <source>
        <dbReference type="ARBA" id="ARBA00004571"/>
    </source>
</evidence>
<dbReference type="AlphaFoldDB" id="A0A562TGF7"/>
<comment type="subcellular location">
    <subcellularLocation>
        <location evidence="1 7">Cell outer membrane</location>
        <topology evidence="1 7">Multi-pass membrane protein</topology>
    </subcellularLocation>
</comment>
<dbReference type="Gene3D" id="2.40.170.20">
    <property type="entry name" value="TonB-dependent receptor, beta-barrel domain"/>
    <property type="match status" value="1"/>
</dbReference>
<evidence type="ECO:0000256" key="6">
    <source>
        <dbReference type="ARBA" id="ARBA00023237"/>
    </source>
</evidence>
<dbReference type="NCBIfam" id="TIGR04057">
    <property type="entry name" value="SusC_RagA_signa"/>
    <property type="match status" value="1"/>
</dbReference>
<comment type="similarity">
    <text evidence="7">Belongs to the TonB-dependent receptor family.</text>
</comment>